<comment type="caution">
    <text evidence="15">The sequence shown here is derived from an EMBL/GenBank/DDBJ whole genome shotgun (WGS) entry which is preliminary data.</text>
</comment>
<keyword evidence="11" id="KW-0472">Membrane</keyword>
<feature type="domain" description="HECT" evidence="14">
    <location>
        <begin position="305"/>
        <end position="677"/>
    </location>
</feature>
<feature type="region of interest" description="Disordered" evidence="13">
    <location>
        <begin position="116"/>
        <end position="150"/>
    </location>
</feature>
<dbReference type="PANTHER" id="PTHR11254">
    <property type="entry name" value="HECT DOMAIN UBIQUITIN-PROTEIN LIGASE"/>
    <property type="match status" value="1"/>
</dbReference>
<comment type="catalytic activity">
    <reaction evidence="1">
        <text>S-ubiquitinyl-[E2 ubiquitin-conjugating enzyme]-L-cysteine + [acceptor protein]-L-lysine = [E2 ubiquitin-conjugating enzyme]-L-cysteine + N(6)-ubiquitinyl-[acceptor protein]-L-lysine.</text>
        <dbReference type="EC" id="2.3.2.26"/>
    </reaction>
</comment>
<keyword evidence="9 12" id="KW-0833">Ubl conjugation pathway</keyword>
<dbReference type="GO" id="GO:0000139">
    <property type="term" value="C:Golgi membrane"/>
    <property type="evidence" value="ECO:0007669"/>
    <property type="project" value="TreeGrafter"/>
</dbReference>
<dbReference type="PANTHER" id="PTHR11254:SF363">
    <property type="entry name" value="E3 UBIQUITIN-PROTEIN LIGASE HACE1"/>
    <property type="match status" value="1"/>
</dbReference>
<dbReference type="InterPro" id="IPR050409">
    <property type="entry name" value="E3_ubiq-protein_ligase"/>
</dbReference>
<keyword evidence="10" id="KW-0040">ANK repeat</keyword>
<protein>
    <recommendedName>
        <fullName evidence="5">HECT-type E3 ubiquitin transferase</fullName>
        <ecNumber evidence="5">2.3.2.26</ecNumber>
    </recommendedName>
</protein>
<comment type="subcellular location">
    <subcellularLocation>
        <location evidence="3">Cytoplasm</location>
    </subcellularLocation>
    <subcellularLocation>
        <location evidence="2">Endomembrane system</location>
    </subcellularLocation>
</comment>
<dbReference type="Gene3D" id="3.90.1750.10">
    <property type="entry name" value="Hect, E3 ligase catalytic domains"/>
    <property type="match status" value="1"/>
</dbReference>
<keyword evidence="8" id="KW-0677">Repeat</keyword>
<evidence type="ECO:0000259" key="14">
    <source>
        <dbReference type="PROSITE" id="PS50237"/>
    </source>
</evidence>
<accession>A0A8B6D6D3</accession>
<evidence type="ECO:0000256" key="7">
    <source>
        <dbReference type="ARBA" id="ARBA00022679"/>
    </source>
</evidence>
<evidence type="ECO:0000256" key="2">
    <source>
        <dbReference type="ARBA" id="ARBA00004308"/>
    </source>
</evidence>
<evidence type="ECO:0000256" key="6">
    <source>
        <dbReference type="ARBA" id="ARBA00022490"/>
    </source>
</evidence>
<gene>
    <name evidence="15" type="ORF">MGAL_10B075945</name>
</gene>
<dbReference type="SMART" id="SM00119">
    <property type="entry name" value="HECTc"/>
    <property type="match status" value="1"/>
</dbReference>
<dbReference type="PROSITE" id="PS50237">
    <property type="entry name" value="HECT"/>
    <property type="match status" value="1"/>
</dbReference>
<dbReference type="GO" id="GO:0007030">
    <property type="term" value="P:Golgi organization"/>
    <property type="evidence" value="ECO:0007669"/>
    <property type="project" value="TreeGrafter"/>
</dbReference>
<dbReference type="CDD" id="cd00078">
    <property type="entry name" value="HECTc"/>
    <property type="match status" value="1"/>
</dbReference>
<evidence type="ECO:0000256" key="8">
    <source>
        <dbReference type="ARBA" id="ARBA00022737"/>
    </source>
</evidence>
<dbReference type="Gene3D" id="3.30.2410.10">
    <property type="entry name" value="Hect, E3 ligase catalytic domain"/>
    <property type="match status" value="1"/>
</dbReference>
<evidence type="ECO:0000256" key="12">
    <source>
        <dbReference type="PROSITE-ProRule" id="PRU00104"/>
    </source>
</evidence>
<name>A0A8B6D6D3_MYTGA</name>
<comment type="pathway">
    <text evidence="4">Protein modification; protein ubiquitination.</text>
</comment>
<evidence type="ECO:0000256" key="3">
    <source>
        <dbReference type="ARBA" id="ARBA00004496"/>
    </source>
</evidence>
<dbReference type="SUPFAM" id="SSF56204">
    <property type="entry name" value="Hect, E3 ligase catalytic domain"/>
    <property type="match status" value="2"/>
</dbReference>
<evidence type="ECO:0000256" key="13">
    <source>
        <dbReference type="SAM" id="MobiDB-lite"/>
    </source>
</evidence>
<feature type="compositionally biased region" description="Polar residues" evidence="13">
    <location>
        <begin position="129"/>
        <end position="150"/>
    </location>
</feature>
<keyword evidence="6" id="KW-0963">Cytoplasm</keyword>
<dbReference type="GO" id="GO:0005634">
    <property type="term" value="C:nucleus"/>
    <property type="evidence" value="ECO:0007669"/>
    <property type="project" value="TreeGrafter"/>
</dbReference>
<dbReference type="InterPro" id="IPR035983">
    <property type="entry name" value="Hect_E3_ubiquitin_ligase"/>
</dbReference>
<evidence type="ECO:0000256" key="4">
    <source>
        <dbReference type="ARBA" id="ARBA00004906"/>
    </source>
</evidence>
<keyword evidence="15" id="KW-0012">Acyltransferase</keyword>
<dbReference type="Pfam" id="PF00632">
    <property type="entry name" value="HECT"/>
    <property type="match status" value="2"/>
</dbReference>
<dbReference type="OrthoDB" id="8068875at2759"/>
<keyword evidence="7 15" id="KW-0808">Transferase</keyword>
<dbReference type="Gene3D" id="3.30.2160.10">
    <property type="entry name" value="Hect, E3 ligase catalytic domain"/>
    <property type="match status" value="1"/>
</dbReference>
<keyword evidence="16" id="KW-1185">Reference proteome</keyword>
<evidence type="ECO:0000256" key="1">
    <source>
        <dbReference type="ARBA" id="ARBA00000885"/>
    </source>
</evidence>
<evidence type="ECO:0000256" key="5">
    <source>
        <dbReference type="ARBA" id="ARBA00012485"/>
    </source>
</evidence>
<dbReference type="EC" id="2.3.2.26" evidence="5"/>
<organism evidence="15 16">
    <name type="scientific">Mytilus galloprovincialis</name>
    <name type="common">Mediterranean mussel</name>
    <dbReference type="NCBI Taxonomy" id="29158"/>
    <lineage>
        <taxon>Eukaryota</taxon>
        <taxon>Metazoa</taxon>
        <taxon>Spiralia</taxon>
        <taxon>Lophotrochozoa</taxon>
        <taxon>Mollusca</taxon>
        <taxon>Bivalvia</taxon>
        <taxon>Autobranchia</taxon>
        <taxon>Pteriomorphia</taxon>
        <taxon>Mytilida</taxon>
        <taxon>Mytiloidea</taxon>
        <taxon>Mytilidae</taxon>
        <taxon>Mytilinae</taxon>
        <taxon>Mytilus</taxon>
    </lineage>
</organism>
<dbReference type="FunFam" id="3.90.1750.10:FF:000026">
    <property type="entry name" value="E3 ubiquitin-protein ligase HACE1"/>
    <property type="match status" value="1"/>
</dbReference>
<dbReference type="GO" id="GO:0000209">
    <property type="term" value="P:protein polyubiquitination"/>
    <property type="evidence" value="ECO:0007669"/>
    <property type="project" value="TreeGrafter"/>
</dbReference>
<dbReference type="FunFam" id="3.30.2160.10:FF:000001">
    <property type="entry name" value="E3 ubiquitin-protein ligase NEDD4-like"/>
    <property type="match status" value="1"/>
</dbReference>
<dbReference type="GO" id="GO:0006511">
    <property type="term" value="P:ubiquitin-dependent protein catabolic process"/>
    <property type="evidence" value="ECO:0007669"/>
    <property type="project" value="TreeGrafter"/>
</dbReference>
<sequence length="677" mass="77075">YLKVLKFLCKKNNEMADRILVALAEELSNIGHNLLSLSSNVEVHVSVLLTCVRVLCKLYTSVYQSMTSSIQSAVANGVTPVSPKTIRIFKPAESLWQLLEDWLNLLQVEFDQKSPRQSMANLSEKDNESQQAENPKTMNTTNSSNASPQQQKAVNQYSDVNCSKDKLQVSEGILKHMSLEDQDVIGATLPRICGVVQAFYITCSCHTQSEITSPRFIEFVCKHNKVLKALVQRNTTVIFDHFHFLLECPELMSQFIHIIKLQPFVKRREWFYQNISDDENPSEVLHIPATEEDILIINRGLLKENPDKLKKGLALKFDGEEGMGQGVVREWFDVLSKEILNPDYALFTQSADGSTFQPNSNSAINPDHLNYFRFAGQILGLCLYHKQLINVYFTRSFYKHILGIPVNYTDVASIDPDYAKNLQWILDHDIDNLGLDLTFSVETDVFGVMQEVELKPGGRKITVTEENKTEYAQLVTELRMTRAIQPQINSFLSGFHQYIPQSLIQMFDEYELELMLSGIPEIDISDWENHTEYNGYDDLLYLCTILGVNVELMLSGIPEIDIGDWENHTEYNGYDRQSSVIQWFWEIVEDFSQENRVLLLQFTTGSSRVPFGGFAKFVGGGGPQHFTIAIVPYKEHTLPTASTCINMLKMPEYKSKTELHNRLMVALQCGNQGYAFA</sequence>
<evidence type="ECO:0000256" key="9">
    <source>
        <dbReference type="ARBA" id="ARBA00022786"/>
    </source>
</evidence>
<dbReference type="FunFam" id="3.30.2410.10:FF:000009">
    <property type="entry name" value="Probable E3 ubiquitin-protein ligase HECTD2"/>
    <property type="match status" value="1"/>
</dbReference>
<evidence type="ECO:0000256" key="10">
    <source>
        <dbReference type="ARBA" id="ARBA00023043"/>
    </source>
</evidence>
<evidence type="ECO:0000256" key="11">
    <source>
        <dbReference type="ARBA" id="ARBA00023136"/>
    </source>
</evidence>
<evidence type="ECO:0000313" key="15">
    <source>
        <dbReference type="EMBL" id="VDI15774.1"/>
    </source>
</evidence>
<dbReference type="InterPro" id="IPR000569">
    <property type="entry name" value="HECT_dom"/>
</dbReference>
<proteinExistence type="predicted"/>
<feature type="active site" description="Glycyl thioester intermediate" evidence="12">
    <location>
        <position position="644"/>
    </location>
</feature>
<dbReference type="AlphaFoldDB" id="A0A8B6D6D3"/>
<reference evidence="15" key="1">
    <citation type="submission" date="2018-11" db="EMBL/GenBank/DDBJ databases">
        <authorList>
            <person name="Alioto T."/>
            <person name="Alioto T."/>
        </authorList>
    </citation>
    <scope>NUCLEOTIDE SEQUENCE</scope>
</reference>
<dbReference type="GO" id="GO:0061630">
    <property type="term" value="F:ubiquitin protein ligase activity"/>
    <property type="evidence" value="ECO:0007669"/>
    <property type="project" value="UniProtKB-EC"/>
</dbReference>
<evidence type="ECO:0000313" key="16">
    <source>
        <dbReference type="Proteomes" id="UP000596742"/>
    </source>
</evidence>
<dbReference type="EMBL" id="UYJE01003013">
    <property type="protein sequence ID" value="VDI15774.1"/>
    <property type="molecule type" value="Genomic_DNA"/>
</dbReference>
<feature type="non-terminal residue" evidence="15">
    <location>
        <position position="1"/>
    </location>
</feature>
<dbReference type="GO" id="GO:0061025">
    <property type="term" value="P:membrane fusion"/>
    <property type="evidence" value="ECO:0007669"/>
    <property type="project" value="TreeGrafter"/>
</dbReference>
<dbReference type="Proteomes" id="UP000596742">
    <property type="component" value="Unassembled WGS sequence"/>
</dbReference>